<dbReference type="SMART" id="SM00382">
    <property type="entry name" value="AAA"/>
    <property type="match status" value="1"/>
</dbReference>
<keyword evidence="4 5" id="KW-0067">ATP-binding</keyword>
<comment type="caution">
    <text evidence="5">The sequence shown here is derived from an EMBL/GenBank/DDBJ whole genome shotgun (WGS) entry which is preliminary data.</text>
</comment>
<name>A0A2H6D5W3_TETHA</name>
<dbReference type="InterPro" id="IPR003593">
    <property type="entry name" value="AAA+_ATPase"/>
</dbReference>
<protein>
    <submittedName>
        <fullName evidence="5">Putative ABC transporter ATP-binding protein</fullName>
    </submittedName>
</protein>
<evidence type="ECO:0000313" key="6">
    <source>
        <dbReference type="Proteomes" id="UP000236214"/>
    </source>
</evidence>
<evidence type="ECO:0000256" key="2">
    <source>
        <dbReference type="ARBA" id="ARBA00022448"/>
    </source>
</evidence>
<dbReference type="InterPro" id="IPR003439">
    <property type="entry name" value="ABC_transporter-like_ATP-bd"/>
</dbReference>
<dbReference type="EMBL" id="BDEC01000039">
    <property type="protein sequence ID" value="GBD68287.1"/>
    <property type="molecule type" value="Genomic_DNA"/>
</dbReference>
<dbReference type="AlphaFoldDB" id="A0A2H6D5W3"/>
<gene>
    <name evidence="5" type="ORF">TEHN7118_1093</name>
</gene>
<dbReference type="Pfam" id="PF00005">
    <property type="entry name" value="ABC_tran"/>
    <property type="match status" value="1"/>
</dbReference>
<accession>A0A2H6D5W3</accession>
<evidence type="ECO:0000256" key="1">
    <source>
        <dbReference type="ARBA" id="ARBA00005417"/>
    </source>
</evidence>
<keyword evidence="3" id="KW-0547">Nucleotide-binding</keyword>
<keyword evidence="6" id="KW-1185">Reference proteome</keyword>
<dbReference type="CDD" id="cd03230">
    <property type="entry name" value="ABC_DR_subfamily_A"/>
    <property type="match status" value="1"/>
</dbReference>
<dbReference type="PANTHER" id="PTHR42711">
    <property type="entry name" value="ABC TRANSPORTER ATP-BINDING PROTEIN"/>
    <property type="match status" value="1"/>
</dbReference>
<keyword evidence="2" id="KW-0813">Transport</keyword>
<proteinExistence type="inferred from homology"/>
<dbReference type="RefSeq" id="WP_014123914.1">
    <property type="nucleotide sequence ID" value="NZ_BAABQP010000049.1"/>
</dbReference>
<dbReference type="SUPFAM" id="SSF52540">
    <property type="entry name" value="P-loop containing nucleoside triphosphate hydrolases"/>
    <property type="match status" value="1"/>
</dbReference>
<dbReference type="Gene3D" id="3.40.50.300">
    <property type="entry name" value="P-loop containing nucleotide triphosphate hydrolases"/>
    <property type="match status" value="1"/>
</dbReference>
<evidence type="ECO:0000256" key="3">
    <source>
        <dbReference type="ARBA" id="ARBA00022741"/>
    </source>
</evidence>
<dbReference type="InterPro" id="IPR050763">
    <property type="entry name" value="ABC_transporter_ATP-binding"/>
</dbReference>
<dbReference type="PANTHER" id="PTHR42711:SF5">
    <property type="entry name" value="ABC TRANSPORTER ATP-BINDING PROTEIN NATA"/>
    <property type="match status" value="1"/>
</dbReference>
<dbReference type="Proteomes" id="UP000236214">
    <property type="component" value="Unassembled WGS sequence"/>
</dbReference>
<evidence type="ECO:0000313" key="5">
    <source>
        <dbReference type="EMBL" id="GBD68287.1"/>
    </source>
</evidence>
<sequence>MGYIDLENLTKDYGQDSGVFDISLSIEQGETFGLVGINGAGKTTTIRQLMGFIKPDSGQAFINGMDTQKSSAQIKRFVSYVPGEINFPADKTGETFLKRQMEKAGRGSWQRCKQICERLQLDYTAGLKTMSKGMKQKTALAAAFSLDSDVLILDEPSTGLDPLMRDVFIDLIKEEKEMGHTIFLSSHIFEEIEQTCDRVAMIKDGRIIDQLVMKDLLHNKNKTYKLEFKTKESFQQFQALGYELSNVKEEDLQLNVNINDKDINDLMNDLQYYDVLFFKEIKTNFEDYFTNVFKEEVANV</sequence>
<dbReference type="PROSITE" id="PS50893">
    <property type="entry name" value="ABC_TRANSPORTER_2"/>
    <property type="match status" value="1"/>
</dbReference>
<evidence type="ECO:0000256" key="4">
    <source>
        <dbReference type="ARBA" id="ARBA00022840"/>
    </source>
</evidence>
<dbReference type="GO" id="GO:0005524">
    <property type="term" value="F:ATP binding"/>
    <property type="evidence" value="ECO:0007669"/>
    <property type="project" value="UniProtKB-KW"/>
</dbReference>
<dbReference type="GO" id="GO:0016887">
    <property type="term" value="F:ATP hydrolysis activity"/>
    <property type="evidence" value="ECO:0007669"/>
    <property type="project" value="InterPro"/>
</dbReference>
<comment type="similarity">
    <text evidence="1">Belongs to the ABC transporter superfamily.</text>
</comment>
<dbReference type="InterPro" id="IPR027417">
    <property type="entry name" value="P-loop_NTPase"/>
</dbReference>
<organism evidence="5 6">
    <name type="scientific">Tetragenococcus halophilus subsp. halophilus</name>
    <dbReference type="NCBI Taxonomy" id="1513897"/>
    <lineage>
        <taxon>Bacteria</taxon>
        <taxon>Bacillati</taxon>
        <taxon>Bacillota</taxon>
        <taxon>Bacilli</taxon>
        <taxon>Lactobacillales</taxon>
        <taxon>Enterococcaceae</taxon>
        <taxon>Tetragenococcus</taxon>
    </lineage>
</organism>
<reference evidence="5 6" key="1">
    <citation type="submission" date="2016-05" db="EMBL/GenBank/DDBJ databases">
        <title>Whole genome sequencing of Tetragenococcus halophilus subsp. halophilus NISL 7118.</title>
        <authorList>
            <person name="Shiwa Y."/>
            <person name="Nishimura I."/>
            <person name="Yoshikawa H."/>
            <person name="Koyama Y."/>
            <person name="Oguma T."/>
        </authorList>
    </citation>
    <scope>NUCLEOTIDE SEQUENCE [LARGE SCALE GENOMIC DNA]</scope>
    <source>
        <strain evidence="5 6">NISL 7118</strain>
    </source>
</reference>